<dbReference type="InterPro" id="IPR036010">
    <property type="entry name" value="2Fe-2S_ferredoxin-like_sf"/>
</dbReference>
<dbReference type="GO" id="GO:0046872">
    <property type="term" value="F:metal ion binding"/>
    <property type="evidence" value="ECO:0007669"/>
    <property type="project" value="UniProtKB-KW"/>
</dbReference>
<dbReference type="OrthoDB" id="2678415at2759"/>
<dbReference type="Proteomes" id="UP000183567">
    <property type="component" value="Unassembled WGS sequence"/>
</dbReference>
<keyword evidence="5" id="KW-0411">Iron-sulfur</keyword>
<evidence type="ECO:0000256" key="3">
    <source>
        <dbReference type="ARBA" id="ARBA00022723"/>
    </source>
</evidence>
<evidence type="ECO:0000313" key="9">
    <source>
        <dbReference type="EMBL" id="OJA14945.1"/>
    </source>
</evidence>
<feature type="compositionally biased region" description="Polar residues" evidence="7">
    <location>
        <begin position="447"/>
        <end position="458"/>
    </location>
</feature>
<evidence type="ECO:0000256" key="2">
    <source>
        <dbReference type="ARBA" id="ARBA00022714"/>
    </source>
</evidence>
<proteinExistence type="inferred from homology"/>
<feature type="region of interest" description="Disordered" evidence="7">
    <location>
        <begin position="820"/>
        <end position="863"/>
    </location>
</feature>
<feature type="compositionally biased region" description="Pro residues" evidence="7">
    <location>
        <begin position="1103"/>
        <end position="1118"/>
    </location>
</feature>
<dbReference type="EMBL" id="LVVM01003412">
    <property type="protein sequence ID" value="OJA14945.1"/>
    <property type="molecule type" value="Genomic_DNA"/>
</dbReference>
<dbReference type="PROSITE" id="PS51085">
    <property type="entry name" value="2FE2S_FER_2"/>
    <property type="match status" value="1"/>
</dbReference>
<keyword evidence="4" id="KW-0408">Iron</keyword>
<dbReference type="Pfam" id="PF00111">
    <property type="entry name" value="Fer2"/>
    <property type="match status" value="1"/>
</dbReference>
<feature type="compositionally biased region" description="Polar residues" evidence="7">
    <location>
        <begin position="427"/>
        <end position="440"/>
    </location>
</feature>
<feature type="region of interest" description="Disordered" evidence="7">
    <location>
        <begin position="508"/>
        <end position="554"/>
    </location>
</feature>
<keyword evidence="3" id="KW-0479">Metal-binding</keyword>
<dbReference type="GO" id="GO:0005739">
    <property type="term" value="C:mitochondrion"/>
    <property type="evidence" value="ECO:0007669"/>
    <property type="project" value="TreeGrafter"/>
</dbReference>
<feature type="compositionally biased region" description="Low complexity" evidence="7">
    <location>
        <begin position="886"/>
        <end position="909"/>
    </location>
</feature>
<dbReference type="InterPro" id="IPR018298">
    <property type="entry name" value="Adrenodoxin_Fe-S_BS"/>
</dbReference>
<feature type="region of interest" description="Disordered" evidence="7">
    <location>
        <begin position="1077"/>
        <end position="1127"/>
    </location>
</feature>
<feature type="region of interest" description="Disordered" evidence="7">
    <location>
        <begin position="578"/>
        <end position="597"/>
    </location>
</feature>
<feature type="compositionally biased region" description="Low complexity" evidence="7">
    <location>
        <begin position="287"/>
        <end position="305"/>
    </location>
</feature>
<dbReference type="Gene3D" id="3.10.20.30">
    <property type="match status" value="1"/>
</dbReference>
<evidence type="ECO:0000256" key="1">
    <source>
        <dbReference type="ARBA" id="ARBA00010914"/>
    </source>
</evidence>
<dbReference type="GO" id="GO:0140647">
    <property type="term" value="P:P450-containing electron transport chain"/>
    <property type="evidence" value="ECO:0007669"/>
    <property type="project" value="InterPro"/>
</dbReference>
<dbReference type="SUPFAM" id="SSF54292">
    <property type="entry name" value="2Fe-2S ferredoxin-like"/>
    <property type="match status" value="1"/>
</dbReference>
<feature type="compositionally biased region" description="Polar residues" evidence="7">
    <location>
        <begin position="318"/>
        <end position="329"/>
    </location>
</feature>
<feature type="compositionally biased region" description="Polar residues" evidence="7">
    <location>
        <begin position="389"/>
        <end position="401"/>
    </location>
</feature>
<dbReference type="GO" id="GO:0009055">
    <property type="term" value="F:electron transfer activity"/>
    <property type="evidence" value="ECO:0007669"/>
    <property type="project" value="TreeGrafter"/>
</dbReference>
<sequence length="1142" mass="123006">MSSFRIVRPMRIYTLVRARQVPPPDHWTRWSNLHRLSNANLRRYLHGSPSAYVNYFIRVCMLTNRTRQAQRHGNVTRPDPGTGIKLHFKDSKGNLLKTIEANEGDDILSLAHEHDIDLEGACEGSVACSTCHVILSPEHYDLVPEPSDDENDMLDMAFGLTDTSRLGCQVQMARELDGMTAVLPSATRNILYSFQFPTCHVPGLPAAAGQSPSSLHFNSSTHLLQIVAVPSERGGHVGYPSSVHASKPLRSSPLARPAFSSAPKHSQIQSTSSFSLDVPPYSRSTPSSIASHSGSLSASTSSFSSHAHRAPGTPAAHSKSTSSIPTLNLDSRPYSSPATSTSSFSSHAHSPSRPPPAQVKSSGSIPTLSLFRRQVNDDSSPPPPTQPSLGHNRSATFSHGTVSPPEHIPKTYSPRTPRPSTAPGPSVSRNPTDNWMSSSPFGPANTPRFSRQSMSSQPVVMPLRAHEYRRQKCPSIITNAADPIKSYSPATEGMGIERVNNLPHIIVSDSESSRTSPHPASRSGNRSTRRASSPSLPCTTVLRSSSPEPQPLSARSSISTFFSVASENESENAVITVVDPGVTPRRRRSTPNATPRHSRLSLVDAVNRLSQVSTASGDTEFFDTEDSSGVRQIHISMTEDDGVLRRASSRRRNVDVPARDVNLMTAPPTIPQEHTRMVRIAEACEDKSQSSALSSKFSDSSHDCQQKDNPGCGGEVFPDGAASQSKQNLTPPGPSSPESLGRRRKLTKSRTQSIQAPRSPLPCIPSASPFFKASAKQNAPTASISDTTMSENVQQSHETGDSGKDNKRRTRRLTFQFIPSPSFHKRPKTAPGVDQSLDLKPPTMNETRQRMSRPESGFGTDSTLSRLTVTQGSATTITLMPPPPIMSSSSVSSSAADSTSSLTGSSTMVSRDTNATSIVAPSLSRLGQPYFMVPSNLKESNVAQSGDGSEIQKENLRDEATTPPPAVASHEHEPQETSSSISSVSSYVSFSSVSTPGFIPTAQDTKHPPSPRNRPEAVLDSHTSVKQRMQAPDSNYLHPMWTVPMATITATSATSPINEISPTIHESPVRPTFIAATPPAPTSKTQSTRPHTTRLKRARPQTAPSPPSLPVFPTPPSVKLPRAHKASSGFKSLFRSLMGRAG</sequence>
<feature type="region of interest" description="Disordered" evidence="7">
    <location>
        <begin position="876"/>
        <end position="909"/>
    </location>
</feature>
<dbReference type="AlphaFoldDB" id="A0A1J8QN15"/>
<evidence type="ECO:0000313" key="10">
    <source>
        <dbReference type="Proteomes" id="UP000183567"/>
    </source>
</evidence>
<keyword evidence="10" id="KW-1185">Reference proteome</keyword>
<name>A0A1J8QN15_9AGAM</name>
<keyword evidence="2" id="KW-0001">2Fe-2S</keyword>
<feature type="compositionally biased region" description="Polar residues" evidence="7">
    <location>
        <begin position="263"/>
        <end position="275"/>
    </location>
</feature>
<feature type="compositionally biased region" description="Polar residues" evidence="7">
    <location>
        <begin position="509"/>
        <end position="554"/>
    </location>
</feature>
<reference evidence="9 10" key="1">
    <citation type="submission" date="2016-03" db="EMBL/GenBank/DDBJ databases">
        <title>Comparative genomics of the ectomycorrhizal sister species Rhizopogon vinicolor and Rhizopogon vesiculosus (Basidiomycota: Boletales) reveals a divergence of the mating type B locus.</title>
        <authorList>
            <person name="Mujic A.B."/>
            <person name="Kuo A."/>
            <person name="Tritt A."/>
            <person name="Lipzen A."/>
            <person name="Chen C."/>
            <person name="Johnson J."/>
            <person name="Sharma A."/>
            <person name="Barry K."/>
            <person name="Grigoriev I.V."/>
            <person name="Spatafora J.W."/>
        </authorList>
    </citation>
    <scope>NUCLEOTIDE SEQUENCE [LARGE SCALE GENOMIC DNA]</scope>
    <source>
        <strain evidence="9 10">AM-OR11-056</strain>
    </source>
</reference>
<feature type="region of interest" description="Disordered" evidence="7">
    <location>
        <begin position="238"/>
        <end position="458"/>
    </location>
</feature>
<accession>A0A1J8QN15</accession>
<comment type="caution">
    <text evidence="9">The sequence shown here is derived from an EMBL/GenBank/DDBJ whole genome shotgun (WGS) entry which is preliminary data.</text>
</comment>
<gene>
    <name evidence="9" type="ORF">AZE42_03700</name>
</gene>
<dbReference type="PRINTS" id="PR00355">
    <property type="entry name" value="ADRENODOXIN"/>
</dbReference>
<protein>
    <recommendedName>
        <fullName evidence="8">2Fe-2S ferredoxin-type domain-containing protein</fullName>
    </recommendedName>
</protein>
<dbReference type="PANTHER" id="PTHR23426:SF65">
    <property type="entry name" value="FERREDOXIN-2, MITOCHONDRIAL"/>
    <property type="match status" value="1"/>
</dbReference>
<feature type="compositionally biased region" description="Polar residues" evidence="7">
    <location>
        <begin position="775"/>
        <end position="797"/>
    </location>
</feature>
<dbReference type="InterPro" id="IPR012675">
    <property type="entry name" value="Beta-grasp_dom_sf"/>
</dbReference>
<dbReference type="GO" id="GO:0051537">
    <property type="term" value="F:2 iron, 2 sulfur cluster binding"/>
    <property type="evidence" value="ECO:0007669"/>
    <property type="project" value="UniProtKB-KW"/>
</dbReference>
<dbReference type="CDD" id="cd00207">
    <property type="entry name" value="fer2"/>
    <property type="match status" value="1"/>
</dbReference>
<evidence type="ECO:0000256" key="4">
    <source>
        <dbReference type="ARBA" id="ARBA00023004"/>
    </source>
</evidence>
<evidence type="ECO:0000256" key="6">
    <source>
        <dbReference type="ARBA" id="ARBA00034078"/>
    </source>
</evidence>
<dbReference type="PROSITE" id="PS00814">
    <property type="entry name" value="ADX"/>
    <property type="match status" value="1"/>
</dbReference>
<evidence type="ECO:0000256" key="7">
    <source>
        <dbReference type="SAM" id="MobiDB-lite"/>
    </source>
</evidence>
<comment type="similarity">
    <text evidence="1">Belongs to the adrenodoxin/putidaredoxin family.</text>
</comment>
<feature type="region of interest" description="Disordered" evidence="7">
    <location>
        <begin position="996"/>
        <end position="1032"/>
    </location>
</feature>
<evidence type="ECO:0000259" key="8">
    <source>
        <dbReference type="PROSITE" id="PS51085"/>
    </source>
</evidence>
<organism evidence="9 10">
    <name type="scientific">Rhizopogon vesiculosus</name>
    <dbReference type="NCBI Taxonomy" id="180088"/>
    <lineage>
        <taxon>Eukaryota</taxon>
        <taxon>Fungi</taxon>
        <taxon>Dikarya</taxon>
        <taxon>Basidiomycota</taxon>
        <taxon>Agaricomycotina</taxon>
        <taxon>Agaricomycetes</taxon>
        <taxon>Agaricomycetidae</taxon>
        <taxon>Boletales</taxon>
        <taxon>Suillineae</taxon>
        <taxon>Rhizopogonaceae</taxon>
        <taxon>Rhizopogon</taxon>
    </lineage>
</organism>
<dbReference type="STRING" id="180088.A0A1J8QN15"/>
<feature type="region of interest" description="Disordered" evidence="7">
    <location>
        <begin position="956"/>
        <end position="982"/>
    </location>
</feature>
<evidence type="ECO:0000256" key="5">
    <source>
        <dbReference type="ARBA" id="ARBA00023014"/>
    </source>
</evidence>
<dbReference type="PANTHER" id="PTHR23426">
    <property type="entry name" value="FERREDOXIN/ADRENODOXIN"/>
    <property type="match status" value="1"/>
</dbReference>
<comment type="cofactor">
    <cofactor evidence="6">
        <name>[2Fe-2S] cluster</name>
        <dbReference type="ChEBI" id="CHEBI:190135"/>
    </cofactor>
</comment>
<feature type="region of interest" description="Disordered" evidence="7">
    <location>
        <begin position="691"/>
        <end position="808"/>
    </location>
</feature>
<dbReference type="InterPro" id="IPR001055">
    <property type="entry name" value="Adrenodoxin-like"/>
</dbReference>
<feature type="domain" description="2Fe-2S ferredoxin-type" evidence="8">
    <location>
        <begin position="82"/>
        <end position="187"/>
    </location>
</feature>
<dbReference type="InterPro" id="IPR001041">
    <property type="entry name" value="2Fe-2S_ferredoxin-type"/>
</dbReference>
<feature type="compositionally biased region" description="Low complexity" evidence="7">
    <location>
        <begin position="331"/>
        <end position="351"/>
    </location>
</feature>